<dbReference type="EMBL" id="WIGN01000694">
    <property type="protein sequence ID" value="KAF6785377.1"/>
    <property type="molecule type" value="Genomic_DNA"/>
</dbReference>
<keyword evidence="2" id="KW-1185">Reference proteome</keyword>
<gene>
    <name evidence="1" type="ORF">CSOJ01_15613</name>
</gene>
<reference evidence="1 2" key="1">
    <citation type="journal article" date="2020" name="Phytopathology">
        <title>Genome Sequence Resources of Colletotrichum truncatum, C. plurivorum, C. musicola, and C. sojae: Four Species Pathogenic to Soybean (Glycine max).</title>
        <authorList>
            <person name="Rogerio F."/>
            <person name="Boufleur T.R."/>
            <person name="Ciampi-Guillardi M."/>
            <person name="Sukno S.A."/>
            <person name="Thon M.R."/>
            <person name="Massola Junior N.S."/>
            <person name="Baroncelli R."/>
        </authorList>
    </citation>
    <scope>NUCLEOTIDE SEQUENCE [LARGE SCALE GENOMIC DNA]</scope>
    <source>
        <strain evidence="1 2">LFN0009</strain>
    </source>
</reference>
<evidence type="ECO:0000313" key="1">
    <source>
        <dbReference type="EMBL" id="KAF6785377.1"/>
    </source>
</evidence>
<sequence length="394" mass="44552">MCMCGPRSEFQRETLESFQILTAISLHRPPYFDLTIPYPRANIKQEVASNVTALFLFVVEQILMRKRNIQTLELDLWGGYTLLESLELSWRNLTQFASVEDYNLPHLRVVNYSTVIPKTWPTFINLLLVLGPMAPMLNTLKARGDYEPPHYLPPPSNRRLLPESILPRVTDLDMTFATLSGSDASCLISACGGLTRFKWSDSADHVMYDSKEALAGVLKGLRSHRRTLQTLELRMMTDRAVYPPEIFSAPPATSFVGFERLKHLKIDTWWIPDGAILADVLPHQIETFGLTNMDFNPVFEQFASSFPDLISPVPHGSMAHPMSELSKVVWYFPSLRKVTLCSFVGRSINKHGISEEEIDTLRGAFDSHGVSFAYSFGFGLYPTPDPLITEQLGY</sequence>
<organism evidence="1 2">
    <name type="scientific">Colletotrichum sojae</name>
    <dbReference type="NCBI Taxonomy" id="2175907"/>
    <lineage>
        <taxon>Eukaryota</taxon>
        <taxon>Fungi</taxon>
        <taxon>Dikarya</taxon>
        <taxon>Ascomycota</taxon>
        <taxon>Pezizomycotina</taxon>
        <taxon>Sordariomycetes</taxon>
        <taxon>Hypocreomycetidae</taxon>
        <taxon>Glomerellales</taxon>
        <taxon>Glomerellaceae</taxon>
        <taxon>Colletotrichum</taxon>
        <taxon>Colletotrichum orchidearum species complex</taxon>
    </lineage>
</organism>
<proteinExistence type="predicted"/>
<comment type="caution">
    <text evidence="1">The sequence shown here is derived from an EMBL/GenBank/DDBJ whole genome shotgun (WGS) entry which is preliminary data.</text>
</comment>
<evidence type="ECO:0000313" key="2">
    <source>
        <dbReference type="Proteomes" id="UP000652219"/>
    </source>
</evidence>
<dbReference type="Proteomes" id="UP000652219">
    <property type="component" value="Unassembled WGS sequence"/>
</dbReference>
<name>A0A8H6IMT5_9PEZI</name>
<protein>
    <submittedName>
        <fullName evidence="1">Uncharacterized protein</fullName>
    </submittedName>
</protein>
<dbReference type="AlphaFoldDB" id="A0A8H6IMT5"/>
<accession>A0A8H6IMT5</accession>